<dbReference type="EMBL" id="CP021416">
    <property type="protein sequence ID" value="ARU50000.1"/>
    <property type="molecule type" value="Genomic_DNA"/>
</dbReference>
<evidence type="ECO:0000256" key="6">
    <source>
        <dbReference type="ARBA" id="ARBA00023136"/>
    </source>
</evidence>
<evidence type="ECO:0000256" key="7">
    <source>
        <dbReference type="SAM" id="Phobius"/>
    </source>
</evidence>
<dbReference type="PANTHER" id="PTHR30183:SF2">
    <property type="entry name" value="IRON UTILIZATION PROTEIN"/>
    <property type="match status" value="1"/>
</dbReference>
<dbReference type="GO" id="GO:0005886">
    <property type="term" value="C:plasma membrane"/>
    <property type="evidence" value="ECO:0007669"/>
    <property type="project" value="UniProtKB-SubCell"/>
</dbReference>
<feature type="transmembrane region" description="Helical" evidence="7">
    <location>
        <begin position="125"/>
        <end position="147"/>
    </location>
</feature>
<accession>A0A1Y0HPY5</accession>
<name>A0A1Y0HPY5_9BACT</name>
<keyword evidence="5 7" id="KW-1133">Transmembrane helix</keyword>
<dbReference type="Gene3D" id="1.10.3720.10">
    <property type="entry name" value="MetI-like"/>
    <property type="match status" value="1"/>
</dbReference>
<evidence type="ECO:0000313" key="9">
    <source>
        <dbReference type="Proteomes" id="UP000196005"/>
    </source>
</evidence>
<keyword evidence="3" id="KW-1003">Cell membrane</keyword>
<comment type="subcellular location">
    <subcellularLocation>
        <location evidence="1">Cell membrane</location>
        <topology evidence="1">Multi-pass membrane protein</topology>
    </subcellularLocation>
</comment>
<evidence type="ECO:0000256" key="5">
    <source>
        <dbReference type="ARBA" id="ARBA00022989"/>
    </source>
</evidence>
<evidence type="ECO:0000256" key="2">
    <source>
        <dbReference type="ARBA" id="ARBA00022448"/>
    </source>
</evidence>
<dbReference type="SUPFAM" id="SSF161098">
    <property type="entry name" value="MetI-like"/>
    <property type="match status" value="1"/>
</dbReference>
<proteinExistence type="predicted"/>
<keyword evidence="6 7" id="KW-0472">Membrane</keyword>
<dbReference type="RefSeq" id="WP_238099037.1">
    <property type="nucleotide sequence ID" value="NZ_CP021416.1"/>
</dbReference>
<feature type="transmembrane region" description="Helical" evidence="7">
    <location>
        <begin position="7"/>
        <end position="29"/>
    </location>
</feature>
<keyword evidence="2" id="KW-0813">Transport</keyword>
<feature type="transmembrane region" description="Helical" evidence="7">
    <location>
        <begin position="49"/>
        <end position="71"/>
    </location>
</feature>
<evidence type="ECO:0000256" key="1">
    <source>
        <dbReference type="ARBA" id="ARBA00004651"/>
    </source>
</evidence>
<gene>
    <name evidence="8" type="ORF">Sdiek1_2857</name>
</gene>
<reference evidence="9" key="1">
    <citation type="submission" date="2017-05" db="EMBL/GenBank/DDBJ databases">
        <title>Dechlorination kinetics govern the competition between two new strains of the genus Sulfurospirillum.</title>
        <authorList>
            <person name="Buttet G.F."/>
            <person name="Murray A.M."/>
            <person name="Goris T."/>
            <person name="Burion M."/>
            <person name="Lin B."/>
            <person name="Rolle M."/>
            <person name="Maillard J."/>
        </authorList>
    </citation>
    <scope>NUCLEOTIDE SEQUENCE [LARGE SCALE GENOMIC DNA]</scope>
    <source>
        <strain evidence="9">SL2-1</strain>
    </source>
</reference>
<evidence type="ECO:0000256" key="4">
    <source>
        <dbReference type="ARBA" id="ARBA00022692"/>
    </source>
</evidence>
<protein>
    <recommendedName>
        <fullName evidence="10">ABC transmembrane type-1 domain-containing protein</fullName>
    </recommendedName>
</protein>
<keyword evidence="4 7" id="KW-0812">Transmembrane</keyword>
<dbReference type="Proteomes" id="UP000196005">
    <property type="component" value="Chromosome"/>
</dbReference>
<evidence type="ECO:0000313" key="8">
    <source>
        <dbReference type="EMBL" id="ARU50000.1"/>
    </source>
</evidence>
<organism evidence="8 9">
    <name type="scientific">Sulfurospirillum diekertiae</name>
    <dbReference type="NCBI Taxonomy" id="1854492"/>
    <lineage>
        <taxon>Bacteria</taxon>
        <taxon>Pseudomonadati</taxon>
        <taxon>Campylobacterota</taxon>
        <taxon>Epsilonproteobacteria</taxon>
        <taxon>Campylobacterales</taxon>
        <taxon>Sulfurospirillaceae</taxon>
        <taxon>Sulfurospirillum</taxon>
    </lineage>
</organism>
<dbReference type="KEGG" id="suls:Sdiek1_2857"/>
<keyword evidence="9" id="KW-1185">Reference proteome</keyword>
<evidence type="ECO:0008006" key="10">
    <source>
        <dbReference type="Google" id="ProtNLM"/>
    </source>
</evidence>
<dbReference type="PANTHER" id="PTHR30183">
    <property type="entry name" value="MOLYBDENUM TRANSPORT SYSTEM PERMEASE PROTEIN MODB"/>
    <property type="match status" value="1"/>
</dbReference>
<feature type="transmembrane region" description="Helical" evidence="7">
    <location>
        <begin position="83"/>
        <end position="105"/>
    </location>
</feature>
<dbReference type="InterPro" id="IPR035906">
    <property type="entry name" value="MetI-like_sf"/>
</dbReference>
<evidence type="ECO:0000256" key="3">
    <source>
        <dbReference type="ARBA" id="ARBA00022475"/>
    </source>
</evidence>
<dbReference type="AlphaFoldDB" id="A0A1Y0HPY5"/>
<sequence>MQKFNYLLAPFLGLVIFLPIASLIVYFIAQSDFGVATINQAELWLYSKNTLFVLLGTAFLVLLLGISSAFLSARYVYVGSRFFSLAFVLPLAFPAYIIGYTYVGFFEFHGILSTLVSLPKLKLDILNVYGVVAILSFAMYPYVFILARVSFASISSTVVELVSLKQLSFCKAFFYRLSAFGVSCYFCGVSPCDDGSAQ</sequence>